<dbReference type="InterPro" id="IPR012349">
    <property type="entry name" value="Split_barrel_FMN-bd"/>
</dbReference>
<dbReference type="Gene3D" id="2.30.110.10">
    <property type="entry name" value="Electron Transport, Fmn-binding Protein, Chain A"/>
    <property type="match status" value="1"/>
</dbReference>
<dbReference type="PANTHER" id="PTHR35802:SF1">
    <property type="entry name" value="PROTEASE SYNTHASE AND SPORULATION PROTEIN PAI 2"/>
    <property type="match status" value="1"/>
</dbReference>
<accession>A0A1M7ZM41</accession>
<keyword evidence="2" id="KW-1185">Reference proteome</keyword>
<gene>
    <name evidence="1" type="ORF">SAMN02745172_02600</name>
</gene>
<sequence>MYSKPEFAARSPADVADVIAAAPFATLVTHGPEGLVATHLVMLFEPDRGPNGTLVSHLALDNPHAALIAEGRETLAIFTGPHGYVSSSWYPALPVRDSAPTWNYAAIHCRGRPVPLDARQTARHLAQLVERMEQGRPERWRMGELGPGGLERRLPRILGFDLPVERLDAKFKMGQDERLPDTRGAIAALEKTDPPLAAMMTRHNADRDEG</sequence>
<evidence type="ECO:0000313" key="2">
    <source>
        <dbReference type="Proteomes" id="UP000186406"/>
    </source>
</evidence>
<dbReference type="OrthoDB" id="9794948at2"/>
<dbReference type="EMBL" id="FRXO01000005">
    <property type="protein sequence ID" value="SHO65951.1"/>
    <property type="molecule type" value="Genomic_DNA"/>
</dbReference>
<dbReference type="AlphaFoldDB" id="A0A1M7ZM41"/>
<dbReference type="PIRSF" id="PIRSF010372">
    <property type="entry name" value="PaiB"/>
    <property type="match status" value="1"/>
</dbReference>
<protein>
    <submittedName>
        <fullName evidence="1">Negative transcriptional regulator, PaiB family</fullName>
    </submittedName>
</protein>
<dbReference type="RefSeq" id="WP_073629365.1">
    <property type="nucleotide sequence ID" value="NZ_FRXO01000005.1"/>
</dbReference>
<evidence type="ECO:0000313" key="1">
    <source>
        <dbReference type="EMBL" id="SHO65951.1"/>
    </source>
</evidence>
<dbReference type="InterPro" id="IPR007396">
    <property type="entry name" value="TR_PAI2-type"/>
</dbReference>
<dbReference type="Pfam" id="PF04299">
    <property type="entry name" value="FMN_bind_2"/>
    <property type="match status" value="1"/>
</dbReference>
<dbReference type="STRING" id="1123029.SAMN02745172_02600"/>
<proteinExistence type="predicted"/>
<organism evidence="1 2">
    <name type="scientific">Pseudoxanthobacter soli DSM 19599</name>
    <dbReference type="NCBI Taxonomy" id="1123029"/>
    <lineage>
        <taxon>Bacteria</taxon>
        <taxon>Pseudomonadati</taxon>
        <taxon>Pseudomonadota</taxon>
        <taxon>Alphaproteobacteria</taxon>
        <taxon>Hyphomicrobiales</taxon>
        <taxon>Segnochrobactraceae</taxon>
        <taxon>Pseudoxanthobacter</taxon>
    </lineage>
</organism>
<reference evidence="1 2" key="1">
    <citation type="submission" date="2016-12" db="EMBL/GenBank/DDBJ databases">
        <authorList>
            <person name="Song W.-J."/>
            <person name="Kurnit D.M."/>
        </authorList>
    </citation>
    <scope>NUCLEOTIDE SEQUENCE [LARGE SCALE GENOMIC DNA]</scope>
    <source>
        <strain evidence="1 2">DSM 19599</strain>
    </source>
</reference>
<dbReference type="Proteomes" id="UP000186406">
    <property type="component" value="Unassembled WGS sequence"/>
</dbReference>
<name>A0A1M7ZM41_9HYPH</name>
<dbReference type="SUPFAM" id="SSF50475">
    <property type="entry name" value="FMN-binding split barrel"/>
    <property type="match status" value="1"/>
</dbReference>
<dbReference type="PANTHER" id="PTHR35802">
    <property type="entry name" value="PROTEASE SYNTHASE AND SPORULATION PROTEIN PAI 2"/>
    <property type="match status" value="1"/>
</dbReference>